<evidence type="ECO:0000256" key="1">
    <source>
        <dbReference type="SAM" id="SignalP"/>
    </source>
</evidence>
<dbReference type="InterPro" id="IPR036426">
    <property type="entry name" value="Bulb-type_lectin_dom_sf"/>
</dbReference>
<feature type="chain" id="PRO_5042943566" evidence="1">
    <location>
        <begin position="21"/>
        <end position="185"/>
    </location>
</feature>
<feature type="signal peptide" evidence="1">
    <location>
        <begin position="1"/>
        <end position="20"/>
    </location>
</feature>
<dbReference type="Proteomes" id="UP001305414">
    <property type="component" value="Unassembled WGS sequence"/>
</dbReference>
<proteinExistence type="predicted"/>
<name>A0AAN7UG45_9PEZI</name>
<protein>
    <submittedName>
        <fullName evidence="2">Uncharacterized protein</fullName>
    </submittedName>
</protein>
<organism evidence="2 3">
    <name type="scientific">Xylaria bambusicola</name>
    <dbReference type="NCBI Taxonomy" id="326684"/>
    <lineage>
        <taxon>Eukaryota</taxon>
        <taxon>Fungi</taxon>
        <taxon>Dikarya</taxon>
        <taxon>Ascomycota</taxon>
        <taxon>Pezizomycotina</taxon>
        <taxon>Sordariomycetes</taxon>
        <taxon>Xylariomycetidae</taxon>
        <taxon>Xylariales</taxon>
        <taxon>Xylariaceae</taxon>
        <taxon>Xylaria</taxon>
    </lineage>
</organism>
<reference evidence="2 3" key="1">
    <citation type="submission" date="2023-10" db="EMBL/GenBank/DDBJ databases">
        <title>Draft genome sequence of Xylaria bambusicola isolate GMP-LS, the root and basal stem rot pathogen of sugarcane in Indonesia.</title>
        <authorList>
            <person name="Selvaraj P."/>
            <person name="Muralishankar V."/>
            <person name="Muruganantham S."/>
            <person name="Sp S."/>
            <person name="Haryani S."/>
            <person name="Lau K.J.X."/>
            <person name="Naqvi N.I."/>
        </authorList>
    </citation>
    <scope>NUCLEOTIDE SEQUENCE [LARGE SCALE GENOMIC DNA]</scope>
    <source>
        <strain evidence="2">GMP-LS</strain>
    </source>
</reference>
<dbReference type="AlphaFoldDB" id="A0AAN7UG45"/>
<evidence type="ECO:0000313" key="2">
    <source>
        <dbReference type="EMBL" id="KAK5627387.1"/>
    </source>
</evidence>
<dbReference type="SUPFAM" id="SSF51110">
    <property type="entry name" value="alpha-D-mannose-specific plant lectins"/>
    <property type="match status" value="1"/>
</dbReference>
<evidence type="ECO:0000313" key="3">
    <source>
        <dbReference type="Proteomes" id="UP001305414"/>
    </source>
</evidence>
<accession>A0AAN7UG45</accession>
<gene>
    <name evidence="2" type="ORF">RRF57_003102</name>
</gene>
<comment type="caution">
    <text evidence="2">The sequence shown here is derived from an EMBL/GenBank/DDBJ whole genome shotgun (WGS) entry which is preliminary data.</text>
</comment>
<keyword evidence="1" id="KW-0732">Signal</keyword>
<keyword evidence="3" id="KW-1185">Reference proteome</keyword>
<dbReference type="Gene3D" id="2.90.10.10">
    <property type="entry name" value="Bulb-type lectin domain"/>
    <property type="match status" value="1"/>
</dbReference>
<dbReference type="EMBL" id="JAWHQM010000005">
    <property type="protein sequence ID" value="KAK5627387.1"/>
    <property type="molecule type" value="Genomic_DNA"/>
</dbReference>
<sequence length="185" mass="19118">MAVLSFLITLLTFSGSTVNAGVLRRRDGVNGDIAQFSLGWSTCAGTIAALSSGSHLEFQTDGDLVLYFSGGISFSTGFSDPCLPCSNPCNCRLILQGDGNLVTPNQVVGWNSGTAGVNTKTGTTASYFEVFGDDVAINNFPFVAVVDAKGYGLFTTELIAIPGTGPTAWCPGQTLGQCGLPGVFP</sequence>